<evidence type="ECO:0000256" key="1">
    <source>
        <dbReference type="SAM" id="MobiDB-lite"/>
    </source>
</evidence>
<protein>
    <submittedName>
        <fullName evidence="2">Uncharacterized protein</fullName>
    </submittedName>
</protein>
<name>A0ABP0KZF5_9DINO</name>
<proteinExistence type="predicted"/>
<feature type="region of interest" description="Disordered" evidence="1">
    <location>
        <begin position="1167"/>
        <end position="1199"/>
    </location>
</feature>
<comment type="caution">
    <text evidence="2">The sequence shown here is derived from an EMBL/GenBank/DDBJ whole genome shotgun (WGS) entry which is preliminary data.</text>
</comment>
<feature type="compositionally biased region" description="Basic and acidic residues" evidence="1">
    <location>
        <begin position="55"/>
        <end position="64"/>
    </location>
</feature>
<feature type="region of interest" description="Disordered" evidence="1">
    <location>
        <begin position="1"/>
        <end position="99"/>
    </location>
</feature>
<dbReference type="Proteomes" id="UP001642484">
    <property type="component" value="Unassembled WGS sequence"/>
</dbReference>
<sequence>MSTNKMANVGFELPPPVTDDQDMVFKKPASRKGIKEKVLRQPQDGMVSKMKVKPQPKEATENMKVKQQRTGVAADVQPQKKVQRQSKQQSGKDTPSAPYLPNFVEMLLDPRSAILPASPQDDVMELFSQPRLVPICQEMGLVAELSLDLKTGWDCSLPDMKTLALKTIDQRKPWVIMLSPPCTMYSALQRSNKNRVDPLQAAFRREEADGFMDFTKQVAVKQAESGRGFILEHPASASSWQIDCVQAMMALPNAQVSKFDQCRYGLRGPGGSLMRKGTKLLSNIPQIQAEFHGKACMCRQRGETHEQIQGSVNGVRRSTHAQVYPDGMVRALAGCCLEYVDMRHFLACRGQETNPVPSEAPAPSEGGAPEPNQSNDVETAWGLESMEIEEFSEAKYAKDLMDLLQKAHSKYGGLEKFFQLRFQQQTELQSFADYLSGFCPCGSGHEYAVGRDMPSISPDDMVNTETLRIHPASLAFLDSATVRGPAESDVVMKLAEEILKDGLVTAGEALLLPQSEALTKEVLQLYGPDAEVAPKFAASLGNIRGYILSLPTKREEFLGNFKLSVRGSIRRAPNVVQQNNSRSTRAGQLLGQKAQSVRNVMEFYDPKALESIIAFTVEVGTEQTPWSDESLSSKKCLPGFQFRSTHGATWAARGTVTRKSNLLMVQHQIESHRQLVPGMRRKLEKQRMEQTAQYAAFVSAVADEVLDLIPVDGELLEKEWVNKWRMGEPGVCLEVESALLNKPVYTDPRDIQSIRSLMQQHSANVPLPSVPAVAMEQLQADTFDIKVRQIQYDLQAIRVARAKRQTWESQVYHAKLEYKMKMWEHSEKAAAHYLKNHSFMTCFKAADDLNKALQAYKTEVVSRLKIDVGASVCYLNWTAPSTIKNQTMAAQTSATSAILGDSMYNVGILLEPVFTYQKNSLWMLQNSCLKRLAVAGCTVDKGFVLQFKEKVDNRDHLRPLVYMGRILEGQMAHIPLRECIWKSSMLLKEGRTTPASQIATKEMLAPDLTDNALPGVADEGEIQGGRRVEQIGQAACEKLLESLLDNLEMPGRGAVILYDLNMRVPEMFMAYVAKRESYNFSVLYAGCCDNPTTFEWFQSFATEWLARGHMDGKVVIPGHPSTGGECPPDLLEQEPAPPKLNVEYACHDNFGEQFRTLLDEIRNEFGEEPAEPAEPPQNKDATERGVKRPHSGQGGADAKKPKIEASRFTLIADLGIEEGKLVDIPMLNVKQQGVFLHVRVGQVIYMCNTSGSEVVLKAGMILVGFGRGAFKGSQNVGNTEMDPAKDVLFDVKSGTDWVLLNNKMQTLHSVVEAQRAKVPSCKVLYHEMEAAPQEKVPGMFNCVRQSDVWFTPAKDSQEVTDPADPGAKTNQVGAAKLLPNTAWQSDLMSIVYSVRWSPKGLMPVRPQVVLLKDLTLAAGQACKLTN</sequence>
<evidence type="ECO:0000313" key="3">
    <source>
        <dbReference type="Proteomes" id="UP001642484"/>
    </source>
</evidence>
<feature type="compositionally biased region" description="Low complexity" evidence="1">
    <location>
        <begin position="357"/>
        <end position="371"/>
    </location>
</feature>
<reference evidence="2 3" key="1">
    <citation type="submission" date="2024-02" db="EMBL/GenBank/DDBJ databases">
        <authorList>
            <person name="Chen Y."/>
            <person name="Shah S."/>
            <person name="Dougan E. K."/>
            <person name="Thang M."/>
            <person name="Chan C."/>
        </authorList>
    </citation>
    <scope>NUCLEOTIDE SEQUENCE [LARGE SCALE GENOMIC DNA]</scope>
</reference>
<organism evidence="2 3">
    <name type="scientific">Durusdinium trenchii</name>
    <dbReference type="NCBI Taxonomy" id="1381693"/>
    <lineage>
        <taxon>Eukaryota</taxon>
        <taxon>Sar</taxon>
        <taxon>Alveolata</taxon>
        <taxon>Dinophyceae</taxon>
        <taxon>Suessiales</taxon>
        <taxon>Symbiodiniaceae</taxon>
        <taxon>Durusdinium</taxon>
    </lineage>
</organism>
<feature type="compositionally biased region" description="Low complexity" evidence="1">
    <location>
        <begin position="76"/>
        <end position="92"/>
    </location>
</feature>
<dbReference type="EMBL" id="CAXAMN010010657">
    <property type="protein sequence ID" value="CAK9032276.1"/>
    <property type="molecule type" value="Genomic_DNA"/>
</dbReference>
<gene>
    <name evidence="2" type="ORF">CCMP2556_LOCUS18618</name>
</gene>
<evidence type="ECO:0000313" key="2">
    <source>
        <dbReference type="EMBL" id="CAK9032276.1"/>
    </source>
</evidence>
<keyword evidence="3" id="KW-1185">Reference proteome</keyword>
<accession>A0ABP0KZF5</accession>
<feature type="region of interest" description="Disordered" evidence="1">
    <location>
        <begin position="353"/>
        <end position="376"/>
    </location>
</feature>